<dbReference type="EMBL" id="FOKG01000010">
    <property type="protein sequence ID" value="SFB39671.1"/>
    <property type="molecule type" value="Genomic_DNA"/>
</dbReference>
<proteinExistence type="predicted"/>
<accession>A0A1I1ANS6</accession>
<dbReference type="OrthoDB" id="3700728at2"/>
<reference evidence="2" key="1">
    <citation type="submission" date="2016-10" db="EMBL/GenBank/DDBJ databases">
        <authorList>
            <person name="Varghese N."/>
            <person name="Submissions S."/>
        </authorList>
    </citation>
    <scope>NUCLEOTIDE SEQUENCE [LARGE SCALE GENOMIC DNA]</scope>
    <source>
        <strain evidence="2">CGMCC 4.3568</strain>
    </source>
</reference>
<organism evidence="1 2">
    <name type="scientific">Amycolatopsis marina</name>
    <dbReference type="NCBI Taxonomy" id="490629"/>
    <lineage>
        <taxon>Bacteria</taxon>
        <taxon>Bacillati</taxon>
        <taxon>Actinomycetota</taxon>
        <taxon>Actinomycetes</taxon>
        <taxon>Pseudonocardiales</taxon>
        <taxon>Pseudonocardiaceae</taxon>
        <taxon>Amycolatopsis</taxon>
    </lineage>
</organism>
<protein>
    <recommendedName>
        <fullName evidence="3">Zinc-finger</fullName>
    </recommendedName>
</protein>
<dbReference type="AlphaFoldDB" id="A0A1I1ANS6"/>
<dbReference type="RefSeq" id="WP_091674298.1">
    <property type="nucleotide sequence ID" value="NZ_FOKG01000010.1"/>
</dbReference>
<evidence type="ECO:0000313" key="2">
    <source>
        <dbReference type="Proteomes" id="UP000243799"/>
    </source>
</evidence>
<evidence type="ECO:0000313" key="1">
    <source>
        <dbReference type="EMBL" id="SFB39671.1"/>
    </source>
</evidence>
<evidence type="ECO:0008006" key="3">
    <source>
        <dbReference type="Google" id="ProtNLM"/>
    </source>
</evidence>
<gene>
    <name evidence="1" type="ORF">SAMN05216266_1108</name>
</gene>
<name>A0A1I1ANS6_9PSEU</name>
<sequence length="64" mass="7359">MSPRTKPRWETASQRRHIIREHRVVDGVGWVLTGCGSLAEQSRYDLRMVDPPTCPVCRMLHPST</sequence>
<dbReference type="Proteomes" id="UP000243799">
    <property type="component" value="Unassembled WGS sequence"/>
</dbReference>
<keyword evidence="2" id="KW-1185">Reference proteome</keyword>
<dbReference type="STRING" id="490629.SAMN05216266_1108"/>